<evidence type="ECO:0000259" key="1">
    <source>
        <dbReference type="PROSITE" id="PS50056"/>
    </source>
</evidence>
<proteinExistence type="predicted"/>
<dbReference type="OrthoDB" id="1188001at2"/>
<evidence type="ECO:0000313" key="3">
    <source>
        <dbReference type="Proteomes" id="UP000194360"/>
    </source>
</evidence>
<dbReference type="InterPro" id="IPR016130">
    <property type="entry name" value="Tyr_Pase_AS"/>
</dbReference>
<dbReference type="SUPFAM" id="SSF52799">
    <property type="entry name" value="(Phosphotyrosine protein) phosphatases II"/>
    <property type="match status" value="1"/>
</dbReference>
<dbReference type="Proteomes" id="UP000194360">
    <property type="component" value="Unassembled WGS sequence"/>
</dbReference>
<comment type="caution">
    <text evidence="2">The sequence shown here is derived from an EMBL/GenBank/DDBJ whole genome shotgun (WGS) entry which is preliminary data.</text>
</comment>
<dbReference type="EMBL" id="MIGB01000014">
    <property type="protein sequence ID" value="OSY40194.1"/>
    <property type="molecule type" value="Genomic_DNA"/>
</dbReference>
<name>A0A1Y2MYA4_PSEAH</name>
<dbReference type="PROSITE" id="PS50056">
    <property type="entry name" value="TYR_PHOSPHATASE_2"/>
    <property type="match status" value="1"/>
</dbReference>
<protein>
    <submittedName>
        <fullName evidence="2">Tyrosine-protein phosphatase</fullName>
        <ecNumber evidence="2">3.1.3.48</ecNumber>
    </submittedName>
</protein>
<sequence length="252" mass="25975">MTATIPTGPLANLRDLGGIAVEGGAVRGRTLFRADDAALIDDPGARALVADGVELIIDLRSPEEVAYTGRGVLAGYPPVHLPLPLTREAAGPTVLALMDRLASAAQPERAMGGWYAEQLRARAGAVVRGIKAIADTPGAVLFHCAAGKDRTGVFAAAVLSVLGADRSDIVADYIRTEDNLGPLLARVAAARPGAGTDADLLTRLPPVLLRAPRGAMEAMLALLDADGGVVEVLTRAGLTGGTVRRLQEKLVS</sequence>
<dbReference type="RefSeq" id="WP_085913237.1">
    <property type="nucleotide sequence ID" value="NZ_AP018920.1"/>
</dbReference>
<dbReference type="PROSITE" id="PS00383">
    <property type="entry name" value="TYR_PHOSPHATASE_1"/>
    <property type="match status" value="1"/>
</dbReference>
<dbReference type="InterPro" id="IPR000387">
    <property type="entry name" value="Tyr_Pase_dom"/>
</dbReference>
<dbReference type="InterPro" id="IPR026893">
    <property type="entry name" value="Tyr/Ser_Pase_IphP-type"/>
</dbReference>
<accession>A0A1Y2MYA4</accession>
<dbReference type="Gene3D" id="3.90.190.10">
    <property type="entry name" value="Protein tyrosine phosphatase superfamily"/>
    <property type="match status" value="1"/>
</dbReference>
<dbReference type="Pfam" id="PF13350">
    <property type="entry name" value="Y_phosphatase3"/>
    <property type="match status" value="1"/>
</dbReference>
<gene>
    <name evidence="2" type="primary">iphP_2</name>
    <name evidence="2" type="ORF">BG845_03017</name>
</gene>
<dbReference type="EC" id="3.1.3.48" evidence="2"/>
<feature type="domain" description="Tyrosine specific protein phosphatases" evidence="1">
    <location>
        <begin position="124"/>
        <end position="159"/>
    </location>
</feature>
<reference evidence="2 3" key="1">
    <citation type="submission" date="2016-09" db="EMBL/GenBank/DDBJ databases">
        <title>Pseudonocardia autotrophica DSM535, a candidate organism with high potential of specific P450 cytochromes.</title>
        <authorList>
            <person name="Grumaz C."/>
            <person name="Vainshtein Y."/>
            <person name="Kirstahler P."/>
            <person name="Sohn K."/>
        </authorList>
    </citation>
    <scope>NUCLEOTIDE SEQUENCE [LARGE SCALE GENOMIC DNA]</scope>
    <source>
        <strain evidence="2 3">DSM 535</strain>
    </source>
</reference>
<organism evidence="2 3">
    <name type="scientific">Pseudonocardia autotrophica</name>
    <name type="common">Amycolata autotrophica</name>
    <name type="synonym">Nocardia autotrophica</name>
    <dbReference type="NCBI Taxonomy" id="2074"/>
    <lineage>
        <taxon>Bacteria</taxon>
        <taxon>Bacillati</taxon>
        <taxon>Actinomycetota</taxon>
        <taxon>Actinomycetes</taxon>
        <taxon>Pseudonocardiales</taxon>
        <taxon>Pseudonocardiaceae</taxon>
        <taxon>Pseudonocardia</taxon>
    </lineage>
</organism>
<keyword evidence="2" id="KW-0378">Hydrolase</keyword>
<dbReference type="STRING" id="2074.BG845_03017"/>
<dbReference type="InterPro" id="IPR029021">
    <property type="entry name" value="Prot-tyrosine_phosphatase-like"/>
</dbReference>
<dbReference type="AlphaFoldDB" id="A0A1Y2MYA4"/>
<evidence type="ECO:0000313" key="2">
    <source>
        <dbReference type="EMBL" id="OSY40194.1"/>
    </source>
</evidence>
<keyword evidence="3" id="KW-1185">Reference proteome</keyword>
<dbReference type="GO" id="GO:0004725">
    <property type="term" value="F:protein tyrosine phosphatase activity"/>
    <property type="evidence" value="ECO:0007669"/>
    <property type="project" value="UniProtKB-EC"/>
</dbReference>